<protein>
    <submittedName>
        <fullName evidence="1">Uncharacterized protein</fullName>
    </submittedName>
</protein>
<evidence type="ECO:0000313" key="2">
    <source>
        <dbReference type="Proteomes" id="UP000814033"/>
    </source>
</evidence>
<proteinExistence type="predicted"/>
<organism evidence="1 2">
    <name type="scientific">Auriscalpium vulgare</name>
    <dbReference type="NCBI Taxonomy" id="40419"/>
    <lineage>
        <taxon>Eukaryota</taxon>
        <taxon>Fungi</taxon>
        <taxon>Dikarya</taxon>
        <taxon>Basidiomycota</taxon>
        <taxon>Agaricomycotina</taxon>
        <taxon>Agaricomycetes</taxon>
        <taxon>Russulales</taxon>
        <taxon>Auriscalpiaceae</taxon>
        <taxon>Auriscalpium</taxon>
    </lineage>
</organism>
<name>A0ACB8SCM2_9AGAM</name>
<reference evidence="1" key="1">
    <citation type="submission" date="2021-02" db="EMBL/GenBank/DDBJ databases">
        <authorList>
            <consortium name="DOE Joint Genome Institute"/>
            <person name="Ahrendt S."/>
            <person name="Looney B.P."/>
            <person name="Miyauchi S."/>
            <person name="Morin E."/>
            <person name="Drula E."/>
            <person name="Courty P.E."/>
            <person name="Chicoki N."/>
            <person name="Fauchery L."/>
            <person name="Kohler A."/>
            <person name="Kuo A."/>
            <person name="Labutti K."/>
            <person name="Pangilinan J."/>
            <person name="Lipzen A."/>
            <person name="Riley R."/>
            <person name="Andreopoulos W."/>
            <person name="He G."/>
            <person name="Johnson J."/>
            <person name="Barry K.W."/>
            <person name="Grigoriev I.V."/>
            <person name="Nagy L."/>
            <person name="Hibbett D."/>
            <person name="Henrissat B."/>
            <person name="Matheny P.B."/>
            <person name="Labbe J."/>
            <person name="Martin F."/>
        </authorList>
    </citation>
    <scope>NUCLEOTIDE SEQUENCE</scope>
    <source>
        <strain evidence="1">FP105234-sp</strain>
    </source>
</reference>
<evidence type="ECO:0000313" key="1">
    <source>
        <dbReference type="EMBL" id="KAI0053695.1"/>
    </source>
</evidence>
<dbReference type="Proteomes" id="UP000814033">
    <property type="component" value="Unassembled WGS sequence"/>
</dbReference>
<accession>A0ACB8SCM2</accession>
<keyword evidence="2" id="KW-1185">Reference proteome</keyword>
<reference evidence="1" key="2">
    <citation type="journal article" date="2022" name="New Phytol.">
        <title>Evolutionary transition to the ectomycorrhizal habit in the genomes of a hyperdiverse lineage of mushroom-forming fungi.</title>
        <authorList>
            <person name="Looney B."/>
            <person name="Miyauchi S."/>
            <person name="Morin E."/>
            <person name="Drula E."/>
            <person name="Courty P.E."/>
            <person name="Kohler A."/>
            <person name="Kuo A."/>
            <person name="LaButti K."/>
            <person name="Pangilinan J."/>
            <person name="Lipzen A."/>
            <person name="Riley R."/>
            <person name="Andreopoulos W."/>
            <person name="He G."/>
            <person name="Johnson J."/>
            <person name="Nolan M."/>
            <person name="Tritt A."/>
            <person name="Barry K.W."/>
            <person name="Grigoriev I.V."/>
            <person name="Nagy L.G."/>
            <person name="Hibbett D."/>
            <person name="Henrissat B."/>
            <person name="Matheny P.B."/>
            <person name="Labbe J."/>
            <person name="Martin F.M."/>
        </authorList>
    </citation>
    <scope>NUCLEOTIDE SEQUENCE</scope>
    <source>
        <strain evidence="1">FP105234-sp</strain>
    </source>
</reference>
<gene>
    <name evidence="1" type="ORF">FA95DRAFT_478808</name>
</gene>
<dbReference type="EMBL" id="MU275839">
    <property type="protein sequence ID" value="KAI0053695.1"/>
    <property type="molecule type" value="Genomic_DNA"/>
</dbReference>
<comment type="caution">
    <text evidence="1">The sequence shown here is derived from an EMBL/GenBank/DDBJ whole genome shotgun (WGS) entry which is preliminary data.</text>
</comment>
<sequence length="1795" mass="201839">MQSQRRCVEVCLTRTEIGKTTYVRVERIFDTLYRLLEKGGDSVKETVLVSVGGIGRATDSDILGVTISCLISRLADPNPLLKGVAFTQLLSLEKHFKKKSYALIFPYIAQVAPFLVNRWLSQPALLLESCRFLSISPGDFIEATLPHTLPPLFGACDLGVLQKISKDLGTQPSLLFVKQAQAILSHVFLLQGPGLTNKALAFIASILTEATSGEQIKVSDIVGSYTVQLLGTLVNVLGDEDQVKVNAARQALQKVEKSLESSKGRRRQSDGDDLGGFLKLHMLGIISYMIDLLHDVQGKKSPQAKQQTLRSLGALAHTIGPLISGVAPQIMATLQAMVMIPGLSDAALDSWFTFLKTLTLSDAGAHAGPTSASMVVAWTSLSPHGRDVARAMLQYIVFDIGNDIADQLDDVVDLSALPELADMDAMLRNLRSQWQDEDKLRRILQRASSDNMTVVLQALRELRSMMTAKSGYFQSLATGDIFDPLSGRIVSVLFSAAARDSDGTDEMHLLAFECIGSLGALDPDRFEFGLNDSRIVVMKNFSDDEENQAFALHLIGDVLVGAFRSTSDIGHQMNLAYAIQELLKFCGFTSALVSHGSHASVPLRVRNRWNRLPKHMLEIATPLLEGRLSAKDRQLPDIDLPIYPKMASYREWMQLWTTYLITRVSGDVPKRLFNVFRAAIRNKDVTVAHYLLPHLALNVLISSEDEDVEGIRAELLAVLEDQVDAGNVSPTDKKVLSAQAVFILMDHLNKWVRRMRREIGNHKAEGKRRLGVDVEEQLLRVDSVLSSIDQNLMAKAAFQCKAYARSLMSFERHVADLKDRQADSAEIEYCYERLHEIYANIDEPDGMEGISSLIMSPTLEHQIREHESTGRWTSAQSCWELRLQQSPDNLDYHIGLLRCLRNLGHYDSLRTHVKGVLTRNPDWKPELAPFQVESAWMIGDWADVQSLASEWDAKTPSMVMTRLLLAMRAEEPEAIKDALSQARLVLGHPISASGAREYRHSYETVLNLHLVHEVEMIHDFASSLPLTGTNSSRQRHEILTNLSKNLTARLEFTLPSFRIREPILSMRRTAFGLAAQRYRPMAGEIGRSWSASAKIARKAGHWQTAYTAMLQAQEHRTPFSFVQSSKLLKATGEPLRALQELENAMRVAKAQGGHGDVIDLTEEDDESKQMKAKAEVLRCRWMNESDRFEMSDVQKIFHQAAEIWPKWESGWFYYGRFQDDCYNNLSAKDKSTRGSRMHVTTVRCFMKAIKTGSKFLYQTVSRLLTIWLDMGDNDELSKTDPFTKINTEIGKNMKHVPAYKWYIAFPQIVSRVIHKNPDVYPILSKLITMVIQEHPQQALWLFASVMKSNNKAREERGRTILDSLKGGSRNQSSAVPRLINECMAIVNQLLALCDYPIKDNSKLAMSMKKELPNLMKLAPSRLIIPLQESLTASLPPTSSSDSQHQPFPQEIPTFTKFLDEIEIMKSMAKPRKITIIGSNGQTYMFLGKPKDDLRKDARLMEFNGIINKLLKANSDSRRRQLHVRTYGVVTLNEECGFIQWVPNTIPIRPVLLKSYDARGIKYWGPEMTAFFEAKILPLYPPVLHEWFIETFPEPSAWLASRLTYARTSAVMCMVGFILGLGDRHCENILLDENTGAVVHVDFNCLFDKGKTMETPERVPFRLTQNMVDGLGVTGVEGVFRIACENTLQLLRDNKDTLMSVLDAFVHDPLVEWEDEKRRIERAPRRGNAVSAAINLKKLAKNALQPIEKKLNGVYQTSRERPERELSTSNLVQMLIQEATSSANLGRMYAGWAPWH</sequence>